<dbReference type="RefSeq" id="WP_382316041.1">
    <property type="nucleotide sequence ID" value="NZ_JBHUFD010000006.1"/>
</dbReference>
<reference evidence="2" key="1">
    <citation type="journal article" date="2019" name="Int. J. Syst. Evol. Microbiol.">
        <title>The Global Catalogue of Microorganisms (GCM) 10K type strain sequencing project: providing services to taxonomists for standard genome sequencing and annotation.</title>
        <authorList>
            <consortium name="The Broad Institute Genomics Platform"/>
            <consortium name="The Broad Institute Genome Sequencing Center for Infectious Disease"/>
            <person name="Wu L."/>
            <person name="Ma J."/>
        </authorList>
    </citation>
    <scope>NUCLEOTIDE SEQUENCE [LARGE SCALE GENOMIC DNA]</scope>
    <source>
        <strain evidence="2">CGMCC 1.15795</strain>
    </source>
</reference>
<comment type="caution">
    <text evidence="1">The sequence shown here is derived from an EMBL/GenBank/DDBJ whole genome shotgun (WGS) entry which is preliminary data.</text>
</comment>
<organism evidence="1 2">
    <name type="scientific">Hymenobacter bucti</name>
    <dbReference type="NCBI Taxonomy" id="1844114"/>
    <lineage>
        <taxon>Bacteria</taxon>
        <taxon>Pseudomonadati</taxon>
        <taxon>Bacteroidota</taxon>
        <taxon>Cytophagia</taxon>
        <taxon>Cytophagales</taxon>
        <taxon>Hymenobacteraceae</taxon>
        <taxon>Hymenobacter</taxon>
    </lineage>
</organism>
<accession>A0ABW4QXJ9</accession>
<dbReference type="EMBL" id="JBHUFD010000006">
    <property type="protein sequence ID" value="MFD1874334.1"/>
    <property type="molecule type" value="Genomic_DNA"/>
</dbReference>
<name>A0ABW4QXJ9_9BACT</name>
<protein>
    <submittedName>
        <fullName evidence="1">Uncharacterized protein</fullName>
    </submittedName>
</protein>
<evidence type="ECO:0000313" key="1">
    <source>
        <dbReference type="EMBL" id="MFD1874334.1"/>
    </source>
</evidence>
<keyword evidence="2" id="KW-1185">Reference proteome</keyword>
<proteinExistence type="predicted"/>
<evidence type="ECO:0000313" key="2">
    <source>
        <dbReference type="Proteomes" id="UP001597197"/>
    </source>
</evidence>
<gene>
    <name evidence="1" type="ORF">ACFSDX_17950</name>
</gene>
<dbReference type="Proteomes" id="UP001597197">
    <property type="component" value="Unassembled WGS sequence"/>
</dbReference>
<sequence>MPTPFLLEELFFPVKSRPLQTSIDDEIQKVPRYRVLTCEQGVLGVKPAWQAEAQPRPSPLGRHLVVDHAQAHALSQALYQQTFGEVGGPHYWVGAAPVGELRPVGAWATVVYGQESATLADVLPFSLFDERTRANRPVAPWEWALQGGQDAPFRQELARFEPALAFTNGFDYDDELTFYVLVTMPEMVAPKHVLAWLDETERRRPRRPVLVLKTGKFKASYIEQLYKLTGTALLEKAKLALPEIALSFRQELLNFANLYYALQHTPVVPDHLMPVTLDLYDLNRNIRTVQGDANLQSRIRRRAQDARAFFTAHQDGDLAALVRYLMYQDAFDPTRFDRRAAEEALSRRDAYRNLQTRLNLRTLNNPPQLYSYLESQHRDWESLAPELY</sequence>